<dbReference type="PANTHER" id="PTHR30627:SF2">
    <property type="entry name" value="PEPTIDOGLYCAN D,D-TRANSPEPTIDASE MRDA"/>
    <property type="match status" value="1"/>
</dbReference>
<evidence type="ECO:0000256" key="4">
    <source>
        <dbReference type="ARBA" id="ARBA00007171"/>
    </source>
</evidence>
<dbReference type="RefSeq" id="WP_036572573.1">
    <property type="nucleotide sequence ID" value="NZ_CABLBW010000001.1"/>
</dbReference>
<evidence type="ECO:0000256" key="9">
    <source>
        <dbReference type="ARBA" id="ARBA00022984"/>
    </source>
</evidence>
<dbReference type="GO" id="GO:0009252">
    <property type="term" value="P:peptidoglycan biosynthetic process"/>
    <property type="evidence" value="ECO:0007669"/>
    <property type="project" value="UniProtKB-UniPathway"/>
</dbReference>
<dbReference type="UniPathway" id="UPA00219"/>
<keyword evidence="12" id="KW-0961">Cell wall biogenesis/degradation</keyword>
<evidence type="ECO:0000256" key="8">
    <source>
        <dbReference type="ARBA" id="ARBA00022960"/>
    </source>
</evidence>
<dbReference type="InterPro" id="IPR005311">
    <property type="entry name" value="PBP_dimer"/>
</dbReference>
<reference evidence="17" key="2">
    <citation type="submission" date="2014-03" db="EMBL/GenBank/DDBJ databases">
        <authorList>
            <person name="Urmite Genomes"/>
        </authorList>
    </citation>
    <scope>NUCLEOTIDE SEQUENCE</scope>
    <source>
        <strain evidence="17">S1</strain>
    </source>
</reference>
<reference evidence="17" key="1">
    <citation type="submission" date="2014-03" db="EMBL/GenBank/DDBJ databases">
        <title>Draft genome sequencing of Oceanobacillus picturae strain S1 isolated from human gut.</title>
        <authorList>
            <person name="Croce O."/>
            <person name="Lagier J.C."/>
            <person name="Raoult D."/>
        </authorList>
    </citation>
    <scope>NUCLEOTIDE SEQUENCE [LARGE SCALE GENOMIC DNA]</scope>
    <source>
        <strain evidence="17">S1</strain>
    </source>
</reference>
<dbReference type="GO" id="GO:0071972">
    <property type="term" value="F:peptidoglycan L,D-transpeptidase activity"/>
    <property type="evidence" value="ECO:0007669"/>
    <property type="project" value="TreeGrafter"/>
</dbReference>
<keyword evidence="11 14" id="KW-0472">Membrane</keyword>
<name>W9A7W4_9BACI</name>
<keyword evidence="18" id="KW-1185">Reference proteome</keyword>
<evidence type="ECO:0000259" key="15">
    <source>
        <dbReference type="Pfam" id="PF00905"/>
    </source>
</evidence>
<comment type="subcellular location">
    <subcellularLocation>
        <location evidence="2">Cell membrane</location>
    </subcellularLocation>
    <subcellularLocation>
        <location evidence="1">Membrane</location>
        <topology evidence="1">Single-pass membrane protein</topology>
    </subcellularLocation>
</comment>
<evidence type="ECO:0000256" key="5">
    <source>
        <dbReference type="ARBA" id="ARBA00012448"/>
    </source>
</evidence>
<dbReference type="Gene3D" id="1.10.10.1230">
    <property type="entry name" value="Penicillin-binding protein, N-terminal non-catalytic domain, head sub-domain"/>
    <property type="match status" value="1"/>
</dbReference>
<dbReference type="Gene3D" id="3.40.710.10">
    <property type="entry name" value="DD-peptidase/beta-lactamase superfamily"/>
    <property type="match status" value="1"/>
</dbReference>
<evidence type="ECO:0000256" key="3">
    <source>
        <dbReference type="ARBA" id="ARBA00004752"/>
    </source>
</evidence>
<dbReference type="Pfam" id="PF03717">
    <property type="entry name" value="PBP_dimer"/>
    <property type="match status" value="1"/>
</dbReference>
<dbReference type="SUPFAM" id="SSF56519">
    <property type="entry name" value="Penicillin binding protein dimerisation domain"/>
    <property type="match status" value="1"/>
</dbReference>
<dbReference type="AlphaFoldDB" id="W9A7W4"/>
<evidence type="ECO:0000256" key="14">
    <source>
        <dbReference type="SAM" id="Phobius"/>
    </source>
</evidence>
<evidence type="ECO:0000256" key="13">
    <source>
        <dbReference type="ARBA" id="ARBA00034000"/>
    </source>
</evidence>
<evidence type="ECO:0000313" key="17">
    <source>
        <dbReference type="EMBL" id="CDO01884.1"/>
    </source>
</evidence>
<evidence type="ECO:0000259" key="16">
    <source>
        <dbReference type="Pfam" id="PF03717"/>
    </source>
</evidence>
<dbReference type="EC" id="3.4.16.4" evidence="5"/>
<evidence type="ECO:0000256" key="12">
    <source>
        <dbReference type="ARBA" id="ARBA00023316"/>
    </source>
</evidence>
<dbReference type="GO" id="GO:0005886">
    <property type="term" value="C:plasma membrane"/>
    <property type="evidence" value="ECO:0007669"/>
    <property type="project" value="UniProtKB-SubCell"/>
</dbReference>
<dbReference type="InterPro" id="IPR050515">
    <property type="entry name" value="Beta-lactam/transpept"/>
</dbReference>
<keyword evidence="9" id="KW-0573">Peptidoglycan synthesis</keyword>
<dbReference type="GO" id="GO:0008658">
    <property type="term" value="F:penicillin binding"/>
    <property type="evidence" value="ECO:0007669"/>
    <property type="project" value="InterPro"/>
</dbReference>
<dbReference type="SUPFAM" id="SSF56601">
    <property type="entry name" value="beta-lactamase/transpeptidase-like"/>
    <property type="match status" value="1"/>
</dbReference>
<dbReference type="GO" id="GO:0008360">
    <property type="term" value="P:regulation of cell shape"/>
    <property type="evidence" value="ECO:0007669"/>
    <property type="project" value="UniProtKB-KW"/>
</dbReference>
<dbReference type="PANTHER" id="PTHR30627">
    <property type="entry name" value="PEPTIDOGLYCAN D,D-TRANSPEPTIDASE"/>
    <property type="match status" value="1"/>
</dbReference>
<dbReference type="Proteomes" id="UP000028863">
    <property type="component" value="Unassembled WGS sequence"/>
</dbReference>
<organism evidence="17 18">
    <name type="scientific">Oceanobacillus picturae</name>
    <dbReference type="NCBI Taxonomy" id="171693"/>
    <lineage>
        <taxon>Bacteria</taxon>
        <taxon>Bacillati</taxon>
        <taxon>Bacillota</taxon>
        <taxon>Bacilli</taxon>
        <taxon>Bacillales</taxon>
        <taxon>Bacillaceae</taxon>
        <taxon>Oceanobacillus</taxon>
    </lineage>
</organism>
<dbReference type="Gene3D" id="3.90.1310.10">
    <property type="entry name" value="Penicillin-binding protein 2a (Domain 2)"/>
    <property type="match status" value="1"/>
</dbReference>
<comment type="pathway">
    <text evidence="3">Cell wall biogenesis; peptidoglycan biosynthesis.</text>
</comment>
<comment type="caution">
    <text evidence="17">The sequence shown here is derived from an EMBL/GenBank/DDBJ whole genome shotgun (WGS) entry which is preliminary data.</text>
</comment>
<keyword evidence="6" id="KW-1003">Cell membrane</keyword>
<dbReference type="InterPro" id="IPR012338">
    <property type="entry name" value="Beta-lactam/transpept-like"/>
</dbReference>
<evidence type="ECO:0000256" key="2">
    <source>
        <dbReference type="ARBA" id="ARBA00004236"/>
    </source>
</evidence>
<gene>
    <name evidence="17" type="primary">pbpH</name>
    <name evidence="17" type="ORF">BN988_00336</name>
</gene>
<sequence>MGNKKRKKKAQLPFRINILFFVVFLMFSVLIMQLGVVQILNGEAFQEEIDRTIQDTTKIPVPRGKIYDTNHNVVVDNKPLYSITYTPAKGTQAEDRLEVAEKLATFISMDSEEYIDGITDRNKQEYVYLQDIEKAEDRVTAEEQKELSNSDFYKLVLERIPEEDLKGFSKQELEVIAIKKELDKAYSLTPQIVKNEDVTAEEYAQVAEHLSELPGINATTDWDREYPYKDTFRDLVGSITSQEQGIPAESEDYYMTRGYSRNDRVGKSGLEEYYEESLRGRKEQIQYTTTKSGRVIDSKTIVEGERGKDLVLTVDMEFQEEVDKIVREELKAAKSKHPYANRYMKDAMAVVLNPQTGEILAVSGQSYDEENDKYISNPLKTLYDAHRPGSIVKGATVLAGYESGVISPGQTFNDQTIKIADTPSKSSYSNLGPVNDYAALRKSSNVYMFYIALKMGGENRYPFPNDSKAAFDTAAWQQIRNYFQQFGLGVKTGIDYPYESTGYVGDSSYDPGLLMDFAIGQYDTYTTMQMAQYVSTIANDGYRVSPHFLKEIREPGESDEKLGSVSKSVNTNVLNRIQMDQTLIERVQEGFRQAYQESGGTAVSYFGDKDYNPAGKTGTAENEVYEDGNKTDVNNLSLVGYAPFDEPEVAFAVIAPNTGIVSNQYNINKYIGERILDAYFDLKEERSEDNEEEEN</sequence>
<comment type="similarity">
    <text evidence="4">Belongs to the transpeptidase family.</text>
</comment>
<feature type="transmembrane region" description="Helical" evidence="14">
    <location>
        <begin position="12"/>
        <end position="36"/>
    </location>
</feature>
<dbReference type="InterPro" id="IPR036138">
    <property type="entry name" value="PBP_dimer_sf"/>
</dbReference>
<dbReference type="STRING" id="171693.BN988_00336"/>
<dbReference type="eggNOG" id="COG0768">
    <property type="taxonomic scope" value="Bacteria"/>
</dbReference>
<keyword evidence="8" id="KW-0133">Cell shape</keyword>
<keyword evidence="10 14" id="KW-1133">Transmembrane helix</keyword>
<evidence type="ECO:0000256" key="1">
    <source>
        <dbReference type="ARBA" id="ARBA00004167"/>
    </source>
</evidence>
<evidence type="ECO:0000256" key="11">
    <source>
        <dbReference type="ARBA" id="ARBA00023136"/>
    </source>
</evidence>
<feature type="domain" description="Penicillin-binding protein dimerisation" evidence="16">
    <location>
        <begin position="58"/>
        <end position="298"/>
    </location>
</feature>
<accession>W9A7W4</accession>
<evidence type="ECO:0000313" key="18">
    <source>
        <dbReference type="Proteomes" id="UP000028863"/>
    </source>
</evidence>
<evidence type="ECO:0000256" key="6">
    <source>
        <dbReference type="ARBA" id="ARBA00022475"/>
    </source>
</evidence>
<proteinExistence type="inferred from homology"/>
<dbReference type="EMBL" id="CCAX010000001">
    <property type="protein sequence ID" value="CDO01884.1"/>
    <property type="molecule type" value="Genomic_DNA"/>
</dbReference>
<keyword evidence="7 14" id="KW-0812">Transmembrane</keyword>
<protein>
    <recommendedName>
        <fullName evidence="5">serine-type D-Ala-D-Ala carboxypeptidase</fullName>
        <ecNumber evidence="5">3.4.16.4</ecNumber>
    </recommendedName>
</protein>
<feature type="domain" description="Penicillin-binding protein transpeptidase" evidence="15">
    <location>
        <begin position="348"/>
        <end position="667"/>
    </location>
</feature>
<dbReference type="InterPro" id="IPR001460">
    <property type="entry name" value="PCN-bd_Tpept"/>
</dbReference>
<evidence type="ECO:0000256" key="7">
    <source>
        <dbReference type="ARBA" id="ARBA00022692"/>
    </source>
</evidence>
<comment type="catalytic activity">
    <reaction evidence="13">
        <text>Preferential cleavage: (Ac)2-L-Lys-D-Ala-|-D-Ala. Also transpeptidation of peptidyl-alanyl moieties that are N-acyl substituents of D-alanine.</text>
        <dbReference type="EC" id="3.4.16.4"/>
    </reaction>
</comment>
<dbReference type="GO" id="GO:0071555">
    <property type="term" value="P:cell wall organization"/>
    <property type="evidence" value="ECO:0007669"/>
    <property type="project" value="UniProtKB-KW"/>
</dbReference>
<dbReference type="Pfam" id="PF00905">
    <property type="entry name" value="Transpeptidase"/>
    <property type="match status" value="1"/>
</dbReference>
<evidence type="ECO:0000256" key="10">
    <source>
        <dbReference type="ARBA" id="ARBA00022989"/>
    </source>
</evidence>
<dbReference type="GO" id="GO:0009002">
    <property type="term" value="F:serine-type D-Ala-D-Ala carboxypeptidase activity"/>
    <property type="evidence" value="ECO:0007669"/>
    <property type="project" value="UniProtKB-EC"/>
</dbReference>